<sequence>MCAFRIVVYNPFFVTSNNFPQKVLLALPGKQRDVFVEPAANAVFGEYMVCNRFSLNNNFKTSVFDVCGVPECCQSLRSKSPALKRRNRYLQVMWDKKPSPSTEHIDFSILPLLELVENTVSNMQFLVAHLVKKVYLDTKVIFPPDGNIPATPQSLLDTAVFHLSKQSGAMASESLWPCGSLALENFCISNGFDPKKIHLRLVSLNF</sequence>
<name>A0A1I7WYE5_HETBA</name>
<dbReference type="WBParaSite" id="Hba_10206">
    <property type="protein sequence ID" value="Hba_10206"/>
    <property type="gene ID" value="Hba_10206"/>
</dbReference>
<protein>
    <submittedName>
        <fullName evidence="2">DZF domain-containing protein</fullName>
    </submittedName>
</protein>
<accession>A0A1I7WYE5</accession>
<keyword evidence="1" id="KW-1185">Reference proteome</keyword>
<evidence type="ECO:0000313" key="2">
    <source>
        <dbReference type="WBParaSite" id="Hba_10206"/>
    </source>
</evidence>
<proteinExistence type="predicted"/>
<evidence type="ECO:0000313" key="1">
    <source>
        <dbReference type="Proteomes" id="UP000095283"/>
    </source>
</evidence>
<reference evidence="2" key="1">
    <citation type="submission" date="2016-11" db="UniProtKB">
        <authorList>
            <consortium name="WormBaseParasite"/>
        </authorList>
    </citation>
    <scope>IDENTIFICATION</scope>
</reference>
<dbReference type="Proteomes" id="UP000095283">
    <property type="component" value="Unplaced"/>
</dbReference>
<organism evidence="1 2">
    <name type="scientific">Heterorhabditis bacteriophora</name>
    <name type="common">Entomopathogenic nematode worm</name>
    <dbReference type="NCBI Taxonomy" id="37862"/>
    <lineage>
        <taxon>Eukaryota</taxon>
        <taxon>Metazoa</taxon>
        <taxon>Ecdysozoa</taxon>
        <taxon>Nematoda</taxon>
        <taxon>Chromadorea</taxon>
        <taxon>Rhabditida</taxon>
        <taxon>Rhabditina</taxon>
        <taxon>Rhabditomorpha</taxon>
        <taxon>Strongyloidea</taxon>
        <taxon>Heterorhabditidae</taxon>
        <taxon>Heterorhabditis</taxon>
    </lineage>
</organism>
<dbReference type="AlphaFoldDB" id="A0A1I7WYE5"/>